<dbReference type="InterPro" id="IPR000086">
    <property type="entry name" value="NUDIX_hydrolase_dom"/>
</dbReference>
<evidence type="ECO:0000256" key="4">
    <source>
        <dbReference type="ARBA" id="ARBA00016377"/>
    </source>
</evidence>
<dbReference type="Gene3D" id="3.90.79.10">
    <property type="entry name" value="Nucleoside Triphosphate Pyrophosphohydrolase"/>
    <property type="match status" value="1"/>
</dbReference>
<comment type="similarity">
    <text evidence="3">Belongs to the Nudix hydrolase family. NudK subfamily.</text>
</comment>
<comment type="cofactor">
    <cofactor evidence="2">
        <name>Mg(2+)</name>
        <dbReference type="ChEBI" id="CHEBI:18420"/>
    </cofactor>
</comment>
<name>A0A7W4IQL9_9PROT</name>
<evidence type="ECO:0000313" key="9">
    <source>
        <dbReference type="EMBL" id="MBB2167153.1"/>
    </source>
</evidence>
<comment type="caution">
    <text evidence="9">The sequence shown here is derived from an EMBL/GenBank/DDBJ whole genome shotgun (WGS) entry which is preliminary data.</text>
</comment>
<protein>
    <recommendedName>
        <fullName evidence="4">GDP-mannose pyrophosphatase</fullName>
    </recommendedName>
    <alternativeName>
        <fullName evidence="6">GDP-mannose hydrolase</fullName>
    </alternativeName>
    <alternativeName>
        <fullName evidence="7">GDPMK</fullName>
    </alternativeName>
</protein>
<dbReference type="Proteomes" id="UP000559860">
    <property type="component" value="Unassembled WGS sequence"/>
</dbReference>
<gene>
    <name evidence="9" type="ORF">HLH36_02065</name>
</gene>
<dbReference type="InterPro" id="IPR015797">
    <property type="entry name" value="NUDIX_hydrolase-like_dom_sf"/>
</dbReference>
<sequence>MTADIPAPAADAPDDSGGFVTLSSRIAYENPWTRVREDIIRRPDGGEGLYGVVERGEFVVILPLGQGPDGPTVTLVRQYRYPVRARLWELPMGMWEHRPDADPETVARGELEEETGLRAERLRHAGTLYQGAGYSTQRGHVYLATGLTQGLPRLEATEADMTSHTMPLAEMERMIRAGEITCMVTLAALALVKARGWL</sequence>
<evidence type="ECO:0000313" key="10">
    <source>
        <dbReference type="Proteomes" id="UP000559860"/>
    </source>
</evidence>
<keyword evidence="10" id="KW-1185">Reference proteome</keyword>
<dbReference type="GO" id="GO:0005829">
    <property type="term" value="C:cytosol"/>
    <property type="evidence" value="ECO:0007669"/>
    <property type="project" value="TreeGrafter"/>
</dbReference>
<organism evidence="9 10">
    <name type="scientific">Gluconacetobacter aggeris</name>
    <dbReference type="NCBI Taxonomy" id="1286186"/>
    <lineage>
        <taxon>Bacteria</taxon>
        <taxon>Pseudomonadati</taxon>
        <taxon>Pseudomonadota</taxon>
        <taxon>Alphaproteobacteria</taxon>
        <taxon>Acetobacterales</taxon>
        <taxon>Acetobacteraceae</taxon>
        <taxon>Gluconacetobacter</taxon>
    </lineage>
</organism>
<evidence type="ECO:0000256" key="2">
    <source>
        <dbReference type="ARBA" id="ARBA00001946"/>
    </source>
</evidence>
<dbReference type="SUPFAM" id="SSF55811">
    <property type="entry name" value="Nudix"/>
    <property type="match status" value="1"/>
</dbReference>
<keyword evidence="5 9" id="KW-0378">Hydrolase</keyword>
<dbReference type="PROSITE" id="PS51462">
    <property type="entry name" value="NUDIX"/>
    <property type="match status" value="1"/>
</dbReference>
<accession>A0A7W4IQL9</accession>
<comment type="catalytic activity">
    <reaction evidence="1">
        <text>GDP-alpha-D-mannose + H2O = alpha-D-mannose 1-phosphate + GMP + 2 H(+)</text>
        <dbReference type="Rhea" id="RHEA:27978"/>
        <dbReference type="ChEBI" id="CHEBI:15377"/>
        <dbReference type="ChEBI" id="CHEBI:15378"/>
        <dbReference type="ChEBI" id="CHEBI:57527"/>
        <dbReference type="ChEBI" id="CHEBI:58115"/>
        <dbReference type="ChEBI" id="CHEBI:58409"/>
    </reaction>
</comment>
<evidence type="ECO:0000259" key="8">
    <source>
        <dbReference type="PROSITE" id="PS51462"/>
    </source>
</evidence>
<proteinExistence type="inferred from homology"/>
<evidence type="ECO:0000256" key="6">
    <source>
        <dbReference type="ARBA" id="ARBA00032162"/>
    </source>
</evidence>
<dbReference type="CDD" id="cd24161">
    <property type="entry name" value="NUDIX_ADPRase_Ndx2"/>
    <property type="match status" value="1"/>
</dbReference>
<dbReference type="AlphaFoldDB" id="A0A7W4IQL9"/>
<feature type="domain" description="Nudix hydrolase" evidence="8">
    <location>
        <begin position="54"/>
        <end position="188"/>
    </location>
</feature>
<evidence type="ECO:0000256" key="7">
    <source>
        <dbReference type="ARBA" id="ARBA00032272"/>
    </source>
</evidence>
<evidence type="ECO:0000256" key="5">
    <source>
        <dbReference type="ARBA" id="ARBA00022801"/>
    </source>
</evidence>
<dbReference type="GO" id="GO:0019693">
    <property type="term" value="P:ribose phosphate metabolic process"/>
    <property type="evidence" value="ECO:0007669"/>
    <property type="project" value="TreeGrafter"/>
</dbReference>
<dbReference type="GO" id="GO:0006753">
    <property type="term" value="P:nucleoside phosphate metabolic process"/>
    <property type="evidence" value="ECO:0007669"/>
    <property type="project" value="TreeGrafter"/>
</dbReference>
<reference evidence="9 10" key="1">
    <citation type="submission" date="2020-04" db="EMBL/GenBank/DDBJ databases">
        <title>Description of novel Gluconacetobacter.</title>
        <authorList>
            <person name="Sombolestani A."/>
        </authorList>
    </citation>
    <scope>NUCLEOTIDE SEQUENCE [LARGE SCALE GENOMIC DNA]</scope>
    <source>
        <strain evidence="9 10">LMG 27801</strain>
    </source>
</reference>
<dbReference type="RefSeq" id="WP_182984804.1">
    <property type="nucleotide sequence ID" value="NZ_JABEQD010000001.1"/>
</dbReference>
<dbReference type="PANTHER" id="PTHR11839:SF18">
    <property type="entry name" value="NUDIX HYDROLASE DOMAIN-CONTAINING PROTEIN"/>
    <property type="match status" value="1"/>
</dbReference>
<evidence type="ECO:0000256" key="1">
    <source>
        <dbReference type="ARBA" id="ARBA00000847"/>
    </source>
</evidence>
<dbReference type="PANTHER" id="PTHR11839">
    <property type="entry name" value="UDP/ADP-SUGAR PYROPHOSPHATASE"/>
    <property type="match status" value="1"/>
</dbReference>
<dbReference type="Pfam" id="PF00293">
    <property type="entry name" value="NUDIX"/>
    <property type="match status" value="1"/>
</dbReference>
<evidence type="ECO:0000256" key="3">
    <source>
        <dbReference type="ARBA" id="ARBA00007275"/>
    </source>
</evidence>
<dbReference type="EMBL" id="JABEQD010000001">
    <property type="protein sequence ID" value="MBB2167153.1"/>
    <property type="molecule type" value="Genomic_DNA"/>
</dbReference>
<dbReference type="GO" id="GO:0016787">
    <property type="term" value="F:hydrolase activity"/>
    <property type="evidence" value="ECO:0007669"/>
    <property type="project" value="UniProtKB-KW"/>
</dbReference>